<dbReference type="InterPro" id="IPR036458">
    <property type="entry name" value="Na:dicarbo_symporter_sf"/>
</dbReference>
<feature type="transmembrane region" description="Helical" evidence="9">
    <location>
        <begin position="37"/>
        <end position="60"/>
    </location>
</feature>
<evidence type="ECO:0000256" key="2">
    <source>
        <dbReference type="ARBA" id="ARBA00004196"/>
    </source>
</evidence>
<dbReference type="PROSITE" id="PS01039">
    <property type="entry name" value="SBP_BACTERIAL_3"/>
    <property type="match status" value="1"/>
</dbReference>
<dbReference type="RefSeq" id="WP_033082435.1">
    <property type="nucleotide sequence ID" value="NZ_JQEC01000029.1"/>
</dbReference>
<feature type="transmembrane region" description="Helical" evidence="9">
    <location>
        <begin position="72"/>
        <end position="95"/>
    </location>
</feature>
<dbReference type="InterPro" id="IPR001638">
    <property type="entry name" value="Solute-binding_3/MltF_N"/>
</dbReference>
<dbReference type="PATRIC" id="fig|28229.3.peg.2413"/>
<keyword evidence="7 9" id="KW-1133">Transmembrane helix</keyword>
<gene>
    <name evidence="11" type="ORF">GAB14E_2785</name>
</gene>
<dbReference type="SUPFAM" id="SSF53850">
    <property type="entry name" value="Periplasmic binding protein-like II"/>
    <property type="match status" value="1"/>
</dbReference>
<feature type="transmembrane region" description="Helical" evidence="9">
    <location>
        <begin position="408"/>
        <end position="428"/>
    </location>
</feature>
<feature type="transmembrane region" description="Helical" evidence="9">
    <location>
        <begin position="292"/>
        <end position="316"/>
    </location>
</feature>
<dbReference type="SMART" id="SM00062">
    <property type="entry name" value="PBPb"/>
    <property type="match status" value="1"/>
</dbReference>
<keyword evidence="5 9" id="KW-0812">Transmembrane</keyword>
<dbReference type="OrthoDB" id="9791339at2"/>
<evidence type="ECO:0000256" key="6">
    <source>
        <dbReference type="ARBA" id="ARBA00022729"/>
    </source>
</evidence>
<feature type="transmembrane region" description="Helical" evidence="9">
    <location>
        <begin position="205"/>
        <end position="232"/>
    </location>
</feature>
<feature type="transmembrane region" description="Helical" evidence="9">
    <location>
        <begin position="127"/>
        <end position="147"/>
    </location>
</feature>
<sequence length="725" mass="80691">MNKIPLSVSIILAMLIGLTLGTLSGTVYTGVEELANAFVMLLQMTALPYIALSLIVGIGGLNPEKVTKTLKLSLFILITLLAIVLAFILLAPIAFPDWQSADFYSINTINTTPEFDIISLFIPTNPFYALANGLIPSVVLFSIFIGIGLMKVKAKKTTLSVLNGLNNAVVNVSNMVMRFAPIGIFCIALRAAATVDSSQLDGLQVYIVTAAVLVFLLSFIVLPAIVAIITPFSYRQILASSRQAMITAFATGSFFVVIPIIVEKAKQLIEQIPSAENGSKSVKADASNMPSIIVPICFSLPVGGKLLAILFALFAAWFSGSQVNSSDYLQLLVAGIPQLFGSTTIAIPSLLELFNVPGSLFDLFLVAENIIVGRLNALLSVIFSISLVLLIATSMLRKFTFKWRSFSGYLLLLPIISIVAFLALRFTFDAISYQYQGYEKFIERDFIVLDGKAKVLTEPDLSGKEDLINVGVLDRIKQRGFIRVGYFRDDLPYTFHNQKGKLVGFDIEIINLLADDLGVSIEFVRIFHKQAKKLLSSGYLDMTTGVPVTPKNMKEYTLTVPYSSQSMAFLVKEERRKEFNDWQSIFSRDDLIIGIPEIFHSENIVRRYFEKATVWEISTPRLFFREKYQHIDAMLFGAATASAWTLINPEYTVIVPKPARPEISMAFAINTSDNTFEIFMRNWIFMMKKNQNIDQLFHYWIAGKKPKSLLKKDNNQENSHDSKTN</sequence>
<dbReference type="Gene3D" id="3.40.190.10">
    <property type="entry name" value="Periplasmic binding protein-like II"/>
    <property type="match status" value="2"/>
</dbReference>
<dbReference type="Pfam" id="PF00375">
    <property type="entry name" value="SDF"/>
    <property type="match status" value="1"/>
</dbReference>
<evidence type="ECO:0000256" key="9">
    <source>
        <dbReference type="SAM" id="Phobius"/>
    </source>
</evidence>
<dbReference type="Proteomes" id="UP000029868">
    <property type="component" value="Unassembled WGS sequence"/>
</dbReference>
<dbReference type="PANTHER" id="PTHR35936">
    <property type="entry name" value="MEMBRANE-BOUND LYTIC MUREIN TRANSGLYCOSYLASE F"/>
    <property type="match status" value="1"/>
</dbReference>
<dbReference type="SUPFAM" id="SSF118215">
    <property type="entry name" value="Proton glutamate symport protein"/>
    <property type="match status" value="1"/>
</dbReference>
<dbReference type="InterPro" id="IPR018313">
    <property type="entry name" value="SBP_3_CS"/>
</dbReference>
<comment type="caution">
    <text evidence="11">The sequence shown here is derived from an EMBL/GenBank/DDBJ whole genome shotgun (WGS) entry which is preliminary data.</text>
</comment>
<dbReference type="AlphaFoldDB" id="A0A099KQ21"/>
<comment type="subcellular location">
    <subcellularLocation>
        <location evidence="2">Cell envelope</location>
    </subcellularLocation>
    <subcellularLocation>
        <location evidence="1">Membrane</location>
        <topology evidence="1">Multi-pass membrane protein</topology>
    </subcellularLocation>
</comment>
<evidence type="ECO:0000256" key="3">
    <source>
        <dbReference type="ARBA" id="ARBA00010333"/>
    </source>
</evidence>
<evidence type="ECO:0000259" key="10">
    <source>
        <dbReference type="SMART" id="SM00062"/>
    </source>
</evidence>
<keyword evidence="8 9" id="KW-0472">Membrane</keyword>
<protein>
    <submittedName>
        <fullName evidence="11">Sodium:dicarboxylate symporter</fullName>
    </submittedName>
</protein>
<feature type="transmembrane region" description="Helical" evidence="9">
    <location>
        <begin position="244"/>
        <end position="262"/>
    </location>
</feature>
<evidence type="ECO:0000313" key="11">
    <source>
        <dbReference type="EMBL" id="KGJ92869.1"/>
    </source>
</evidence>
<proteinExistence type="inferred from homology"/>
<keyword evidence="4" id="KW-0813">Transport</keyword>
<evidence type="ECO:0000256" key="4">
    <source>
        <dbReference type="ARBA" id="ARBA00022448"/>
    </source>
</evidence>
<dbReference type="InterPro" id="IPR001991">
    <property type="entry name" value="Na-dicarboxylate_symporter"/>
</dbReference>
<evidence type="ECO:0000256" key="8">
    <source>
        <dbReference type="ARBA" id="ARBA00023136"/>
    </source>
</evidence>
<dbReference type="GO" id="GO:0016020">
    <property type="term" value="C:membrane"/>
    <property type="evidence" value="ECO:0007669"/>
    <property type="project" value="UniProtKB-SubCell"/>
</dbReference>
<evidence type="ECO:0000256" key="1">
    <source>
        <dbReference type="ARBA" id="ARBA00004141"/>
    </source>
</evidence>
<evidence type="ECO:0000256" key="7">
    <source>
        <dbReference type="ARBA" id="ARBA00022989"/>
    </source>
</evidence>
<evidence type="ECO:0000256" key="5">
    <source>
        <dbReference type="ARBA" id="ARBA00022692"/>
    </source>
</evidence>
<dbReference type="EMBL" id="JQEC01000029">
    <property type="protein sequence ID" value="KGJ92869.1"/>
    <property type="molecule type" value="Genomic_DNA"/>
</dbReference>
<dbReference type="GO" id="GO:0015293">
    <property type="term" value="F:symporter activity"/>
    <property type="evidence" value="ECO:0007669"/>
    <property type="project" value="InterPro"/>
</dbReference>
<name>A0A099KQ21_COLPS</name>
<dbReference type="GO" id="GO:0030313">
    <property type="term" value="C:cell envelope"/>
    <property type="evidence" value="ECO:0007669"/>
    <property type="project" value="UniProtKB-SubCell"/>
</dbReference>
<comment type="similarity">
    <text evidence="3">Belongs to the bacterial solute-binding protein 3 family.</text>
</comment>
<keyword evidence="6" id="KW-0732">Signal</keyword>
<evidence type="ECO:0000313" key="12">
    <source>
        <dbReference type="Proteomes" id="UP000029868"/>
    </source>
</evidence>
<feature type="domain" description="Solute-binding protein family 3/N-terminal" evidence="10">
    <location>
        <begin position="481"/>
        <end position="704"/>
    </location>
</feature>
<dbReference type="Pfam" id="PF00497">
    <property type="entry name" value="SBP_bac_3"/>
    <property type="match status" value="1"/>
</dbReference>
<feature type="transmembrane region" description="Helical" evidence="9">
    <location>
        <begin position="371"/>
        <end position="396"/>
    </location>
</feature>
<feature type="transmembrane region" description="Helical" evidence="9">
    <location>
        <begin position="168"/>
        <end position="193"/>
    </location>
</feature>
<reference evidence="11 12" key="1">
    <citation type="submission" date="2014-08" db="EMBL/GenBank/DDBJ databases">
        <title>Genomic and Phenotypic Diversity of Colwellia psychrerythraea strains from Disparate Marine Basins.</title>
        <authorList>
            <person name="Techtmann S.M."/>
            <person name="Stelling S.C."/>
            <person name="Utturkar S.M."/>
            <person name="Alshibli N."/>
            <person name="Harris A."/>
            <person name="Brown S.D."/>
            <person name="Hazen T.C."/>
        </authorList>
    </citation>
    <scope>NUCLEOTIDE SEQUENCE [LARGE SCALE GENOMIC DNA]</scope>
    <source>
        <strain evidence="11 12">GAB14E</strain>
    </source>
</reference>
<feature type="transmembrane region" description="Helical" evidence="9">
    <location>
        <begin position="328"/>
        <end position="351"/>
    </location>
</feature>
<dbReference type="Gene3D" id="1.10.3860.10">
    <property type="entry name" value="Sodium:dicarboxylate symporter"/>
    <property type="match status" value="1"/>
</dbReference>
<organism evidence="11 12">
    <name type="scientific">Colwellia psychrerythraea</name>
    <name type="common">Vibrio psychroerythus</name>
    <dbReference type="NCBI Taxonomy" id="28229"/>
    <lineage>
        <taxon>Bacteria</taxon>
        <taxon>Pseudomonadati</taxon>
        <taxon>Pseudomonadota</taxon>
        <taxon>Gammaproteobacteria</taxon>
        <taxon>Alteromonadales</taxon>
        <taxon>Colwelliaceae</taxon>
        <taxon>Colwellia</taxon>
    </lineage>
</organism>
<dbReference type="PANTHER" id="PTHR35936:SF19">
    <property type="entry name" value="AMINO-ACID-BINDING PROTEIN YXEM-RELATED"/>
    <property type="match status" value="1"/>
</dbReference>
<accession>A0A099KQ21</accession>